<keyword evidence="2" id="KW-0808">Transferase</keyword>
<dbReference type="PANTHER" id="PTHR43630">
    <property type="entry name" value="POLY-BETA-1,6-N-ACETYL-D-GLUCOSAMINE SYNTHASE"/>
    <property type="match status" value="1"/>
</dbReference>
<dbReference type="AlphaFoldDB" id="A0A3M8DHN6"/>
<accession>A0A3M8DHN6</accession>
<dbReference type="Gene3D" id="3.90.550.10">
    <property type="entry name" value="Spore Coat Polysaccharide Biosynthesis Protein SpsA, Chain A"/>
    <property type="match status" value="1"/>
</dbReference>
<dbReference type="Pfam" id="PF00535">
    <property type="entry name" value="Glycos_transf_2"/>
    <property type="match status" value="1"/>
</dbReference>
<dbReference type="SUPFAM" id="SSF53448">
    <property type="entry name" value="Nucleotide-diphospho-sugar transferases"/>
    <property type="match status" value="1"/>
</dbReference>
<dbReference type="GO" id="GO:0016740">
    <property type="term" value="F:transferase activity"/>
    <property type="evidence" value="ECO:0007669"/>
    <property type="project" value="UniProtKB-KW"/>
</dbReference>
<feature type="domain" description="Glycosyltransferase 2-like" evidence="1">
    <location>
        <begin position="1"/>
        <end position="91"/>
    </location>
</feature>
<dbReference type="RefSeq" id="WP_122919213.1">
    <property type="nucleotide sequence ID" value="NZ_RHHQ01000012.1"/>
</dbReference>
<dbReference type="SUPFAM" id="SSF48452">
    <property type="entry name" value="TPR-like"/>
    <property type="match status" value="1"/>
</dbReference>
<proteinExistence type="predicted"/>
<keyword evidence="3" id="KW-1185">Reference proteome</keyword>
<dbReference type="EMBL" id="RHHQ01000012">
    <property type="protein sequence ID" value="RNB87518.1"/>
    <property type="molecule type" value="Genomic_DNA"/>
</dbReference>
<comment type="caution">
    <text evidence="2">The sequence shown here is derived from an EMBL/GenBank/DDBJ whole genome shotgun (WGS) entry which is preliminary data.</text>
</comment>
<evidence type="ECO:0000313" key="3">
    <source>
        <dbReference type="Proteomes" id="UP000271031"/>
    </source>
</evidence>
<reference evidence="2 3" key="1">
    <citation type="submission" date="2018-10" db="EMBL/GenBank/DDBJ databases">
        <title>Phylogenomics of Brevibacillus.</title>
        <authorList>
            <person name="Dunlap C."/>
        </authorList>
    </citation>
    <scope>NUCLEOTIDE SEQUENCE [LARGE SCALE GENOMIC DNA]</scope>
    <source>
        <strain evidence="2 3">JCM 15716</strain>
    </source>
</reference>
<evidence type="ECO:0000313" key="2">
    <source>
        <dbReference type="EMBL" id="RNB87518.1"/>
    </source>
</evidence>
<dbReference type="InterPro" id="IPR011990">
    <property type="entry name" value="TPR-like_helical_dom_sf"/>
</dbReference>
<dbReference type="InterPro" id="IPR001173">
    <property type="entry name" value="Glyco_trans_2-like"/>
</dbReference>
<dbReference type="PANTHER" id="PTHR43630:SF2">
    <property type="entry name" value="GLYCOSYLTRANSFERASE"/>
    <property type="match status" value="1"/>
</dbReference>
<gene>
    <name evidence="2" type="ORF">EDM56_16455</name>
</gene>
<dbReference type="Gene3D" id="1.25.40.10">
    <property type="entry name" value="Tetratricopeptide repeat domain"/>
    <property type="match status" value="1"/>
</dbReference>
<evidence type="ECO:0000259" key="1">
    <source>
        <dbReference type="Pfam" id="PF00535"/>
    </source>
</evidence>
<sequence>MIVKNEANIIERCLQSAKPVIDYVSICDTGSTDRTPEIIENWCMENEIPVTIHHEAFRNFGYNRSLSVSLAQQTYSDSDYLLLLDADMILETKLHFDKESLHKDLYMLMQYNKQIQYWNTRLVKTSLPWKCIGVTHEYWGLDRERLECEQSGYVESRGKLDGLIIDDQEDGGSKSDKFERDKRLLEEGLHDQTTPPDLRSRYMFYLAQTYYCLNEFEEAIKWYKKRAEAGGWAEEVFYSMLQIGICYEALANRASYQRQQLQKSNEPDDQSVMDSFTHKEEQWAALAIASYQNAWEYRPTRAEPLYFLARMFRNQSKHSIALMYALQGKEIPFPKDDILFVDFRVYDYFFDYEISICAFYVENKRQLGRAALQRLRAKSNQLPADIVQSVESNAKFY</sequence>
<dbReference type="OrthoDB" id="9815923at2"/>
<organism evidence="2 3">
    <name type="scientific">Brevibacillus fluminis</name>
    <dbReference type="NCBI Taxonomy" id="511487"/>
    <lineage>
        <taxon>Bacteria</taxon>
        <taxon>Bacillati</taxon>
        <taxon>Bacillota</taxon>
        <taxon>Bacilli</taxon>
        <taxon>Bacillales</taxon>
        <taxon>Paenibacillaceae</taxon>
        <taxon>Brevibacillus</taxon>
    </lineage>
</organism>
<protein>
    <submittedName>
        <fullName evidence="2">Glycosyltransferase</fullName>
    </submittedName>
</protein>
<name>A0A3M8DHN6_9BACL</name>
<dbReference type="InterPro" id="IPR029044">
    <property type="entry name" value="Nucleotide-diphossugar_trans"/>
</dbReference>
<dbReference type="Proteomes" id="UP000271031">
    <property type="component" value="Unassembled WGS sequence"/>
</dbReference>